<dbReference type="HAMAP" id="MF_01917">
    <property type="entry name" value="Cardiolipin_synth_ClsB"/>
    <property type="match status" value="1"/>
</dbReference>
<dbReference type="Proteomes" id="UP000001225">
    <property type="component" value="Chromosome"/>
</dbReference>
<name>A9IMG1_BORPD</name>
<evidence type="ECO:0000313" key="11">
    <source>
        <dbReference type="EMBL" id="CAP42705.1"/>
    </source>
</evidence>
<keyword evidence="3 9" id="KW-0808">Transferase</keyword>
<dbReference type="NCBIfam" id="NF008427">
    <property type="entry name" value="PRK11263.1"/>
    <property type="match status" value="1"/>
</dbReference>
<keyword evidence="12" id="KW-1185">Reference proteome</keyword>
<dbReference type="SUPFAM" id="SSF56024">
    <property type="entry name" value="Phospholipase D/nuclease"/>
    <property type="match status" value="2"/>
</dbReference>
<reference evidence="11 12" key="1">
    <citation type="journal article" date="2008" name="BMC Genomics">
        <title>The missing link: Bordetella petrii is endowed with both the metabolic versatility of environmental bacteria and virulence traits of pathogenic Bordetellae.</title>
        <authorList>
            <person name="Gross R."/>
            <person name="Guzman C.A."/>
            <person name="Sebaihia M."/>
            <person name="Martins Dos Santos V.A."/>
            <person name="Pieper D.H."/>
            <person name="Koebnik R."/>
            <person name="Lechner M."/>
            <person name="Bartels D."/>
            <person name="Buhrmester J."/>
            <person name="Choudhuri J.V."/>
            <person name="Ebensen T."/>
            <person name="Gaigalat L."/>
            <person name="Herrmann S."/>
            <person name="Khachane A.N."/>
            <person name="Larisch C."/>
            <person name="Link S."/>
            <person name="Linke B."/>
            <person name="Meyer F."/>
            <person name="Mormann S."/>
            <person name="Nakunst D."/>
            <person name="Rueckert C."/>
            <person name="Schneiker-Bekel S."/>
            <person name="Schulze K."/>
            <person name="Vorhoelter F.J."/>
            <person name="Yevsa T."/>
            <person name="Engle J.T."/>
            <person name="Goldman W.E."/>
            <person name="Puehler A."/>
            <person name="Goebel U.B."/>
            <person name="Goesmann A."/>
            <person name="Bloecker H."/>
            <person name="Kaiser O."/>
            <person name="Martinez-Arias R."/>
        </authorList>
    </citation>
    <scope>NUCLEOTIDE SEQUENCE [LARGE SCALE GENOMIC DNA]</scope>
    <source>
        <strain evidence="12">ATCC BAA-461 / DSM 12804 / CCUG 43448 / CIP 107267 / Se-1111R</strain>
    </source>
</reference>
<feature type="active site" evidence="9">
    <location>
        <position position="290"/>
    </location>
</feature>
<comment type="catalytic activity">
    <reaction evidence="9">
        <text>2 a 1,2-diacyl-sn-glycero-3-phospho-(1'-sn-glycerol) = a cardiolipin + glycerol</text>
        <dbReference type="Rhea" id="RHEA:31451"/>
        <dbReference type="ChEBI" id="CHEBI:17754"/>
        <dbReference type="ChEBI" id="CHEBI:62237"/>
        <dbReference type="ChEBI" id="CHEBI:64716"/>
    </reaction>
</comment>
<dbReference type="Pfam" id="PF13091">
    <property type="entry name" value="PLDc_2"/>
    <property type="match status" value="2"/>
</dbReference>
<comment type="subcellular location">
    <subcellularLocation>
        <location evidence="9">Cell membrane</location>
        <topology evidence="9">Peripheral membrane protein</topology>
    </subcellularLocation>
</comment>
<keyword evidence="5 9" id="KW-0443">Lipid metabolism</keyword>
<evidence type="ECO:0000256" key="3">
    <source>
        <dbReference type="ARBA" id="ARBA00022679"/>
    </source>
</evidence>
<dbReference type="InterPro" id="IPR025202">
    <property type="entry name" value="PLD-like_dom"/>
</dbReference>
<dbReference type="EC" id="2.7.8.-" evidence="9"/>
<evidence type="ECO:0000256" key="9">
    <source>
        <dbReference type="HAMAP-Rule" id="MF_01917"/>
    </source>
</evidence>
<dbReference type="GO" id="GO:0008808">
    <property type="term" value="F:cardiolipin synthase activity"/>
    <property type="evidence" value="ECO:0007669"/>
    <property type="project" value="InterPro"/>
</dbReference>
<dbReference type="GO" id="GO:0032049">
    <property type="term" value="P:cardiolipin biosynthetic process"/>
    <property type="evidence" value="ECO:0007669"/>
    <property type="project" value="InterPro"/>
</dbReference>
<comment type="similarity">
    <text evidence="9">Belongs to the phospholipase D family. Cardiolipin synthase subfamily. ClsB sub-subfamily.</text>
</comment>
<dbReference type="CDD" id="cd09159">
    <property type="entry name" value="PLDc_ybhO_like_2"/>
    <property type="match status" value="1"/>
</dbReference>
<protein>
    <recommendedName>
        <fullName evidence="9">Cardiolipin synthase B</fullName>
        <shortName evidence="9">CL synthase</shortName>
        <ecNumber evidence="9">2.7.8.-</ecNumber>
    </recommendedName>
</protein>
<dbReference type="eggNOG" id="COG1502">
    <property type="taxonomic scope" value="Bacteria"/>
</dbReference>
<accession>A9IMG1</accession>
<feature type="active site" evidence="9">
    <location>
        <position position="113"/>
    </location>
</feature>
<feature type="domain" description="PLD phosphodiesterase" evidence="10">
    <location>
        <begin position="108"/>
        <end position="135"/>
    </location>
</feature>
<dbReference type="STRING" id="94624.Bpet2362"/>
<dbReference type="AlphaFoldDB" id="A9IMG1"/>
<feature type="active site" evidence="9">
    <location>
        <position position="295"/>
    </location>
</feature>
<feature type="active site" evidence="9">
    <location>
        <position position="115"/>
    </location>
</feature>
<dbReference type="EMBL" id="AM902716">
    <property type="protein sequence ID" value="CAP42705.1"/>
    <property type="molecule type" value="Genomic_DNA"/>
</dbReference>
<dbReference type="SMART" id="SM00155">
    <property type="entry name" value="PLDc"/>
    <property type="match status" value="2"/>
</dbReference>
<keyword evidence="6 9" id="KW-0472">Membrane</keyword>
<organism evidence="11 12">
    <name type="scientific">Bordetella petrii (strain ATCC BAA-461 / DSM 12804 / CCUG 43448 / CIP 107267 / Se-1111R)</name>
    <dbReference type="NCBI Taxonomy" id="340100"/>
    <lineage>
        <taxon>Bacteria</taxon>
        <taxon>Pseudomonadati</taxon>
        <taxon>Pseudomonadota</taxon>
        <taxon>Betaproteobacteria</taxon>
        <taxon>Burkholderiales</taxon>
        <taxon>Alcaligenaceae</taxon>
        <taxon>Bordetella</taxon>
    </lineage>
</organism>
<dbReference type="InterPro" id="IPR030872">
    <property type="entry name" value="Cardiolipin_synth_ClsB"/>
</dbReference>
<keyword evidence="4" id="KW-0677">Repeat</keyword>
<dbReference type="CDD" id="cd09110">
    <property type="entry name" value="PLDc_CLS_1"/>
    <property type="match status" value="1"/>
</dbReference>
<dbReference type="PANTHER" id="PTHR21248:SF23">
    <property type="entry name" value="CARDIOLIPIN SYNTHASE B"/>
    <property type="match status" value="1"/>
</dbReference>
<evidence type="ECO:0000259" key="10">
    <source>
        <dbReference type="PROSITE" id="PS50035"/>
    </source>
</evidence>
<dbReference type="Gene3D" id="3.30.870.10">
    <property type="entry name" value="Endonuclease Chain A"/>
    <property type="match status" value="2"/>
</dbReference>
<evidence type="ECO:0000256" key="4">
    <source>
        <dbReference type="ARBA" id="ARBA00022737"/>
    </source>
</evidence>
<comment type="function">
    <text evidence="9">Catalyzes the phosphatidyl group transfer from one phosphatidylglycerol molecule to another to form cardiolipin (CL) (diphosphatidylglycerol) and glycerol.</text>
</comment>
<feature type="active site" evidence="9">
    <location>
        <position position="120"/>
    </location>
</feature>
<evidence type="ECO:0000256" key="2">
    <source>
        <dbReference type="ARBA" id="ARBA00022516"/>
    </source>
</evidence>
<keyword evidence="1 9" id="KW-1003">Cell membrane</keyword>
<keyword evidence="8 9" id="KW-1208">Phospholipid metabolism</keyword>
<evidence type="ECO:0000256" key="8">
    <source>
        <dbReference type="ARBA" id="ARBA00023264"/>
    </source>
</evidence>
<evidence type="ECO:0000256" key="7">
    <source>
        <dbReference type="ARBA" id="ARBA00023209"/>
    </source>
</evidence>
<keyword evidence="7 9" id="KW-0594">Phospholipid biosynthesis</keyword>
<keyword evidence="2 9" id="KW-0444">Lipid biosynthesis</keyword>
<sequence length="403" mass="45605">MSAAWHPGNTVRLLENGEAFFPRVFEAIRAARREVLLETFILFDDPVGQELRQVLIEAAQRGVEVDVMVDGYGSDCLDETFIGGLTEAGVRFHVYDPHPRVLGFRVNALRRMHRKVTVVDGQVAFVGGINYSADHLAEYGPEAKQDYAAELRGPVVEDIHRFAYEAVHGRGRRRRWRRRAGSAHGATDAGAALFVTRDNDRHSTDIERYYRAGFRTAQHDITVANAYFFPGYRLLRDLRNAARRGVCVRLILQGEPDMPIAQLAARTLYDYLLSAGVIIYEYCERPLHGKVACVDDEWATVGSSNLDPLSLALNLEANVVVRDRAFTAELRASLDQLIQHHCRRMVPQQGMKRVLSRLWFGVAVFHVLRRFPAWAATLPVRRPRLERIDPSQPAAPTDERSHD</sequence>
<dbReference type="KEGG" id="bpt:Bpet2362"/>
<dbReference type="PIRSF" id="PIRSF000850">
    <property type="entry name" value="Phospholipase_D_PSS"/>
    <property type="match status" value="1"/>
</dbReference>
<evidence type="ECO:0000256" key="5">
    <source>
        <dbReference type="ARBA" id="ARBA00023098"/>
    </source>
</evidence>
<dbReference type="PANTHER" id="PTHR21248">
    <property type="entry name" value="CARDIOLIPIN SYNTHASE"/>
    <property type="match status" value="1"/>
</dbReference>
<feature type="active site" evidence="9">
    <location>
        <position position="288"/>
    </location>
</feature>
<gene>
    <name evidence="9" type="primary">clsB</name>
    <name evidence="11" type="ordered locus">Bpet2362</name>
</gene>
<dbReference type="PROSITE" id="PS50035">
    <property type="entry name" value="PLD"/>
    <property type="match status" value="2"/>
</dbReference>
<feature type="domain" description="PLD phosphodiesterase" evidence="10">
    <location>
        <begin position="283"/>
        <end position="310"/>
    </location>
</feature>
<evidence type="ECO:0000256" key="6">
    <source>
        <dbReference type="ARBA" id="ARBA00023136"/>
    </source>
</evidence>
<dbReference type="GO" id="GO:0005886">
    <property type="term" value="C:plasma membrane"/>
    <property type="evidence" value="ECO:0007669"/>
    <property type="project" value="UniProtKB-SubCell"/>
</dbReference>
<dbReference type="InterPro" id="IPR001736">
    <property type="entry name" value="PLipase_D/transphosphatidylase"/>
</dbReference>
<evidence type="ECO:0000313" key="12">
    <source>
        <dbReference type="Proteomes" id="UP000001225"/>
    </source>
</evidence>
<proteinExistence type="inferred from homology"/>
<evidence type="ECO:0000256" key="1">
    <source>
        <dbReference type="ARBA" id="ARBA00022475"/>
    </source>
</evidence>